<evidence type="ECO:0000256" key="1">
    <source>
        <dbReference type="ARBA" id="ARBA00022737"/>
    </source>
</evidence>
<dbReference type="PANTHER" id="PTHR23236:SF119">
    <property type="entry name" value="NUCLEAR RNA-BINDING PROTEIN SART-3"/>
    <property type="match status" value="1"/>
</dbReference>
<keyword evidence="2 3" id="KW-0694">RNA-binding</keyword>
<dbReference type="PANTHER" id="PTHR23236">
    <property type="entry name" value="EUKARYOTIC TRANSLATION INITIATION FACTOR 4B/4H"/>
    <property type="match status" value="1"/>
</dbReference>
<dbReference type="Proteomes" id="UP000247409">
    <property type="component" value="Unassembled WGS sequence"/>
</dbReference>
<feature type="compositionally biased region" description="Basic and acidic residues" evidence="4">
    <location>
        <begin position="272"/>
        <end position="286"/>
    </location>
</feature>
<evidence type="ECO:0000256" key="2">
    <source>
        <dbReference type="ARBA" id="ARBA00022884"/>
    </source>
</evidence>
<keyword evidence="7" id="KW-1185">Reference proteome</keyword>
<dbReference type="AlphaFoldDB" id="A0A2V3IXK3"/>
<feature type="region of interest" description="Disordered" evidence="4">
    <location>
        <begin position="1"/>
        <end position="389"/>
    </location>
</feature>
<accession>A0A2V3IXK3</accession>
<gene>
    <name evidence="6" type="ORF">BWQ96_03401</name>
</gene>
<feature type="region of interest" description="Disordered" evidence="4">
    <location>
        <begin position="460"/>
        <end position="491"/>
    </location>
</feature>
<feature type="compositionally biased region" description="Acidic residues" evidence="4">
    <location>
        <begin position="143"/>
        <end position="156"/>
    </location>
</feature>
<dbReference type="SUPFAM" id="SSF54928">
    <property type="entry name" value="RNA-binding domain, RBD"/>
    <property type="match status" value="1"/>
</dbReference>
<feature type="domain" description="RRM" evidence="5">
    <location>
        <begin position="390"/>
        <end position="467"/>
    </location>
</feature>
<dbReference type="OrthoDB" id="6055at2759"/>
<protein>
    <submittedName>
        <fullName evidence="6">Putative RNA-binding protein RbpE</fullName>
    </submittedName>
</protein>
<dbReference type="SMART" id="SM00360">
    <property type="entry name" value="RRM"/>
    <property type="match status" value="1"/>
</dbReference>
<dbReference type="Pfam" id="PF00076">
    <property type="entry name" value="RRM_1"/>
    <property type="match status" value="1"/>
</dbReference>
<comment type="caution">
    <text evidence="6">The sequence shown here is derived from an EMBL/GenBank/DDBJ whole genome shotgun (WGS) entry which is preliminary data.</text>
</comment>
<evidence type="ECO:0000259" key="5">
    <source>
        <dbReference type="PROSITE" id="PS50102"/>
    </source>
</evidence>
<evidence type="ECO:0000256" key="3">
    <source>
        <dbReference type="PROSITE-ProRule" id="PRU00176"/>
    </source>
</evidence>
<evidence type="ECO:0000313" key="7">
    <source>
        <dbReference type="Proteomes" id="UP000247409"/>
    </source>
</evidence>
<feature type="compositionally biased region" description="Acidic residues" evidence="4">
    <location>
        <begin position="256"/>
        <end position="271"/>
    </location>
</feature>
<feature type="compositionally biased region" description="Low complexity" evidence="4">
    <location>
        <begin position="91"/>
        <end position="116"/>
    </location>
</feature>
<proteinExistence type="predicted"/>
<evidence type="ECO:0000256" key="4">
    <source>
        <dbReference type="SAM" id="MobiDB-lite"/>
    </source>
</evidence>
<dbReference type="PROSITE" id="PS50102">
    <property type="entry name" value="RRM"/>
    <property type="match status" value="1"/>
</dbReference>
<reference evidence="6 7" key="1">
    <citation type="journal article" date="2018" name="Mol. Biol. Evol.">
        <title>Analysis of the draft genome of the red seaweed Gracilariopsis chorda provides insights into genome size evolution in Rhodophyta.</title>
        <authorList>
            <person name="Lee J."/>
            <person name="Yang E.C."/>
            <person name="Graf L."/>
            <person name="Yang J.H."/>
            <person name="Qiu H."/>
            <person name="Zel Zion U."/>
            <person name="Chan C.X."/>
            <person name="Stephens T.G."/>
            <person name="Weber A.P.M."/>
            <person name="Boo G.H."/>
            <person name="Boo S.M."/>
            <person name="Kim K.M."/>
            <person name="Shin Y."/>
            <person name="Jung M."/>
            <person name="Lee S.J."/>
            <person name="Yim H.S."/>
            <person name="Lee J.H."/>
            <person name="Bhattacharya D."/>
            <person name="Yoon H.S."/>
        </authorList>
    </citation>
    <scope>NUCLEOTIDE SEQUENCE [LARGE SCALE GENOMIC DNA]</scope>
    <source>
        <strain evidence="6 7">SKKU-2015</strain>
        <tissue evidence="6">Whole body</tissue>
    </source>
</reference>
<feature type="compositionally biased region" description="Acidic residues" evidence="4">
    <location>
        <begin position="287"/>
        <end position="304"/>
    </location>
</feature>
<feature type="compositionally biased region" description="Low complexity" evidence="4">
    <location>
        <begin position="184"/>
        <end position="193"/>
    </location>
</feature>
<dbReference type="InterPro" id="IPR000504">
    <property type="entry name" value="RRM_dom"/>
</dbReference>
<dbReference type="STRING" id="448386.A0A2V3IXK3"/>
<name>A0A2V3IXK3_9FLOR</name>
<feature type="compositionally biased region" description="Basic and acidic residues" evidence="4">
    <location>
        <begin position="306"/>
        <end position="331"/>
    </location>
</feature>
<dbReference type="GO" id="GO:0003723">
    <property type="term" value="F:RNA binding"/>
    <property type="evidence" value="ECO:0007669"/>
    <property type="project" value="UniProtKB-UniRule"/>
</dbReference>
<evidence type="ECO:0000313" key="6">
    <source>
        <dbReference type="EMBL" id="PXF46872.1"/>
    </source>
</evidence>
<feature type="compositionally biased region" description="Acidic residues" evidence="4">
    <location>
        <begin position="220"/>
        <end position="240"/>
    </location>
</feature>
<dbReference type="EMBL" id="NBIV01000032">
    <property type="protein sequence ID" value="PXF46872.1"/>
    <property type="molecule type" value="Genomic_DNA"/>
</dbReference>
<dbReference type="InterPro" id="IPR035979">
    <property type="entry name" value="RBD_domain_sf"/>
</dbReference>
<dbReference type="Gene3D" id="3.30.70.330">
    <property type="match status" value="1"/>
</dbReference>
<dbReference type="InterPro" id="IPR012677">
    <property type="entry name" value="Nucleotide-bd_a/b_plait_sf"/>
</dbReference>
<feature type="compositionally biased region" description="Basic residues" evidence="4">
    <location>
        <begin position="63"/>
        <end position="78"/>
    </location>
</feature>
<feature type="compositionally biased region" description="Gly residues" evidence="4">
    <location>
        <begin position="468"/>
        <end position="490"/>
    </location>
</feature>
<sequence>MGSAKKSSKRKKHVDSVHKAAELDVQPSAQVKASKKHKVKSSTPSAVVANPKAAQLTAVKSKSSSKKDKKSKKAKKKPPTPSSSEDESEDSQSSQDESEQPQAQSDSAPSSSSDSSDSGDRAADGGKPSGTDKQQICANGNAGDDDFSEEDSSSDDEPSKPPAEVEKPKQLKKGKQPKDDSSSSEESSSSSSSSDEEPAPAKDKRRKKTELKANGHASPEDDDDDSSEEGSDDSDNDDEPNNSAKHKGPSKKSADAAEESSDSDSDDSSSSEEEKPKKKSVKKAEEDSAEDEDSSDSSDSDSGPEEPGRETKHVKTTSKEKKTKKESSEEHSSDEDQEDEKVPMDIDQQSTPEKNLSAQHVGQKRKQDLDDQNSQPFKKHEPNVRPSDDLRVFVGGVPFSITEDELGSYFSECGEITDLFLPRDRETDRIRGFAFISFANNLGAKAAMELDGSLLKGRHLRVNPAGSKPGGGSRGGGPRGRGAPRGGGRGGRVDTWVGLEMDLVEVEEVSEVAVVEGVAVGCEEEEDEDLEAAEDLEIVEDMVVEGGSQELRTLQTGVLLEQRPFLMMTVTDLSPQLPVDLNNYETMWSGVLRYTRKIASQSKLLEVTHIRRCSCMLPVVGKYLKVHLVHV</sequence>
<feature type="compositionally biased region" description="Basic and acidic residues" evidence="4">
    <location>
        <begin position="378"/>
        <end position="389"/>
    </location>
</feature>
<feature type="compositionally biased region" description="Polar residues" evidence="4">
    <location>
        <begin position="347"/>
        <end position="360"/>
    </location>
</feature>
<feature type="compositionally biased region" description="Basic residues" evidence="4">
    <location>
        <begin position="1"/>
        <end position="13"/>
    </location>
</feature>
<organism evidence="6 7">
    <name type="scientific">Gracilariopsis chorda</name>
    <dbReference type="NCBI Taxonomy" id="448386"/>
    <lineage>
        <taxon>Eukaryota</taxon>
        <taxon>Rhodophyta</taxon>
        <taxon>Florideophyceae</taxon>
        <taxon>Rhodymeniophycidae</taxon>
        <taxon>Gracilariales</taxon>
        <taxon>Gracilariaceae</taxon>
        <taxon>Gracilariopsis</taxon>
    </lineage>
</organism>
<keyword evidence="1" id="KW-0677">Repeat</keyword>
<feature type="compositionally biased region" description="Basic and acidic residues" evidence="4">
    <location>
        <begin position="157"/>
        <end position="169"/>
    </location>
</feature>